<reference evidence="1 2" key="1">
    <citation type="submission" date="2024-10" db="EMBL/GenBank/DDBJ databases">
        <title>The Natural Products Discovery Center: Release of the First 8490 Sequenced Strains for Exploring Actinobacteria Biosynthetic Diversity.</title>
        <authorList>
            <person name="Kalkreuter E."/>
            <person name="Kautsar S.A."/>
            <person name="Yang D."/>
            <person name="Bader C.D."/>
            <person name="Teijaro C.N."/>
            <person name="Fluegel L."/>
            <person name="Davis C.M."/>
            <person name="Simpson J.R."/>
            <person name="Lauterbach L."/>
            <person name="Steele A.D."/>
            <person name="Gui C."/>
            <person name="Meng S."/>
            <person name="Li G."/>
            <person name="Viehrig K."/>
            <person name="Ye F."/>
            <person name="Su P."/>
            <person name="Kiefer A.F."/>
            <person name="Nichols A."/>
            <person name="Cepeda A.J."/>
            <person name="Yan W."/>
            <person name="Fan B."/>
            <person name="Jiang Y."/>
            <person name="Adhikari A."/>
            <person name="Zheng C.-J."/>
            <person name="Schuster L."/>
            <person name="Cowan T.M."/>
            <person name="Smanski M.J."/>
            <person name="Chevrette M.G."/>
            <person name="De Carvalho L.P.S."/>
            <person name="Shen B."/>
        </authorList>
    </citation>
    <scope>NUCLEOTIDE SEQUENCE [LARGE SCALE GENOMIC DNA]</scope>
    <source>
        <strain evidence="1 2">NPDC020568</strain>
    </source>
</reference>
<proteinExistence type="predicted"/>
<accession>A0ABW7TTR6</accession>
<comment type="caution">
    <text evidence="1">The sequence shown here is derived from an EMBL/GenBank/DDBJ whole genome shotgun (WGS) entry which is preliminary data.</text>
</comment>
<organism evidence="1 2">
    <name type="scientific">Nocardia carnea</name>
    <dbReference type="NCBI Taxonomy" id="37328"/>
    <lineage>
        <taxon>Bacteria</taxon>
        <taxon>Bacillati</taxon>
        <taxon>Actinomycetota</taxon>
        <taxon>Actinomycetes</taxon>
        <taxon>Mycobacteriales</taxon>
        <taxon>Nocardiaceae</taxon>
        <taxon>Nocardia</taxon>
    </lineage>
</organism>
<protein>
    <submittedName>
        <fullName evidence="1">Uncharacterized protein</fullName>
    </submittedName>
</protein>
<gene>
    <name evidence="1" type="ORF">ACH4WX_27280</name>
</gene>
<dbReference type="EMBL" id="JBIRUQ010000008">
    <property type="protein sequence ID" value="MFI1464442.1"/>
    <property type="molecule type" value="Genomic_DNA"/>
</dbReference>
<dbReference type="Gene3D" id="1.20.5.170">
    <property type="match status" value="1"/>
</dbReference>
<dbReference type="RefSeq" id="WP_051157001.1">
    <property type="nucleotide sequence ID" value="NZ_JBIRUQ010000008.1"/>
</dbReference>
<keyword evidence="2" id="KW-1185">Reference proteome</keyword>
<dbReference type="GeneID" id="93509313"/>
<sequence>MSIENRLAVLEAQVVQTINERDREPESVRSLRARIDSNHNAVVGELGSLHADVQDLRTGQARLEAGQTKLRADVQELRAGQARLETGQARLETGQAQLETGQAELRADVATLQQGQQAVMDKLAQILSKLQ</sequence>
<dbReference type="Proteomes" id="UP001611263">
    <property type="component" value="Unassembled WGS sequence"/>
</dbReference>
<evidence type="ECO:0000313" key="1">
    <source>
        <dbReference type="EMBL" id="MFI1464442.1"/>
    </source>
</evidence>
<name>A0ABW7TTR6_9NOCA</name>
<evidence type="ECO:0000313" key="2">
    <source>
        <dbReference type="Proteomes" id="UP001611263"/>
    </source>
</evidence>